<proteinExistence type="predicted"/>
<accession>A0ABS9KDL8</accession>
<dbReference type="EMBL" id="JAKLWS010000010">
    <property type="protein sequence ID" value="MCG2588925.1"/>
    <property type="molecule type" value="Genomic_DNA"/>
</dbReference>
<evidence type="ECO:0000313" key="1">
    <source>
        <dbReference type="EMBL" id="MCG2588925.1"/>
    </source>
</evidence>
<comment type="caution">
    <text evidence="1">The sequence shown here is derived from an EMBL/GenBank/DDBJ whole genome shotgun (WGS) entry which is preliminary data.</text>
</comment>
<sequence length="72" mass="8080">MGIEKAGDHSRGSAKKKCMNFITGGMKAGAWERFIVVEKGHKWTLSPVGEKFKIGELFVRSILNRGRGKLFR</sequence>
<gene>
    <name evidence="1" type="ORF">L6773_10125</name>
</gene>
<reference evidence="1" key="1">
    <citation type="submission" date="2022-01" db="EMBL/GenBank/DDBJ databases">
        <authorList>
            <person name="Wang Y."/>
        </authorList>
    </citation>
    <scope>NUCLEOTIDE SEQUENCE</scope>
    <source>
        <strain evidence="1">WB101</strain>
    </source>
</reference>
<keyword evidence="2" id="KW-1185">Reference proteome</keyword>
<reference evidence="1" key="2">
    <citation type="submission" date="2024-05" db="EMBL/GenBank/DDBJ databases">
        <title>Rhodohalobacter halophilus gen. nov., sp. nov., a moderately halophilic member of the family Balneolaceae.</title>
        <authorList>
            <person name="Xia J."/>
        </authorList>
    </citation>
    <scope>NUCLEOTIDE SEQUENCE</scope>
    <source>
        <strain evidence="1">WB101</strain>
    </source>
</reference>
<protein>
    <submittedName>
        <fullName evidence="1">Uncharacterized protein</fullName>
    </submittedName>
</protein>
<dbReference type="RefSeq" id="WP_237853991.1">
    <property type="nucleotide sequence ID" value="NZ_JAKLWS010000010.1"/>
</dbReference>
<organism evidence="1 2">
    <name type="scientific">Rhodohalobacter sulfatireducens</name>
    <dbReference type="NCBI Taxonomy" id="2911366"/>
    <lineage>
        <taxon>Bacteria</taxon>
        <taxon>Pseudomonadati</taxon>
        <taxon>Balneolota</taxon>
        <taxon>Balneolia</taxon>
        <taxon>Balneolales</taxon>
        <taxon>Balneolaceae</taxon>
        <taxon>Rhodohalobacter</taxon>
    </lineage>
</organism>
<dbReference type="Proteomes" id="UP001165366">
    <property type="component" value="Unassembled WGS sequence"/>
</dbReference>
<evidence type="ECO:0000313" key="2">
    <source>
        <dbReference type="Proteomes" id="UP001165366"/>
    </source>
</evidence>
<name>A0ABS9KDL8_9BACT</name>